<evidence type="ECO:0000313" key="1">
    <source>
        <dbReference type="EMBL" id="MBI2679147.1"/>
    </source>
</evidence>
<sequence>MYRTFGHFPYGETWYETGAASRQKFTTYERDGESGLDYAIMRSYSSTLGRFSAPDPLAGSVGNPQSLDRYTYVESDPIDSIDPLGLWKRGPALCPPKAGPDTGGIGSAMGGHGFDTPKPAPINECGPRANGKITPCVDLTDPGPPILKHKGKNCDRIEEVALANDRAAKEAAVDTFVQDFKWGEIGLFITGCAGGAVAVAETADDQLAPYLACPLMGGATALVGAPLNAAASGIHGAAVFYKNEVKGIIDTTKQAYECSK</sequence>
<comment type="caution">
    <text evidence="1">The sequence shown here is derived from an EMBL/GenBank/DDBJ whole genome shotgun (WGS) entry which is preliminary data.</text>
</comment>
<proteinExistence type="predicted"/>
<gene>
    <name evidence="1" type="ORF">HYX28_10240</name>
</gene>
<dbReference type="NCBIfam" id="TIGR03696">
    <property type="entry name" value="Rhs_assc_core"/>
    <property type="match status" value="1"/>
</dbReference>
<dbReference type="InterPro" id="IPR022385">
    <property type="entry name" value="Rhs_assc_core"/>
</dbReference>
<reference evidence="1" key="1">
    <citation type="submission" date="2020-07" db="EMBL/GenBank/DDBJ databases">
        <title>Huge and variable diversity of episymbiotic CPR bacteria and DPANN archaea in groundwater ecosystems.</title>
        <authorList>
            <person name="He C.Y."/>
            <person name="Keren R."/>
            <person name="Whittaker M."/>
            <person name="Farag I.F."/>
            <person name="Doudna J."/>
            <person name="Cate J.H.D."/>
            <person name="Banfield J.F."/>
        </authorList>
    </citation>
    <scope>NUCLEOTIDE SEQUENCE</scope>
    <source>
        <strain evidence="1">NC_groundwater_580_Pr5_B-0.1um_64_19</strain>
    </source>
</reference>
<dbReference type="Gene3D" id="2.180.10.10">
    <property type="entry name" value="RHS repeat-associated core"/>
    <property type="match status" value="1"/>
</dbReference>
<name>A0A932A9N8_9BACT</name>
<dbReference type="AlphaFoldDB" id="A0A932A9N8"/>
<evidence type="ECO:0000313" key="2">
    <source>
        <dbReference type="Proteomes" id="UP000779809"/>
    </source>
</evidence>
<protein>
    <submittedName>
        <fullName evidence="1">RHS repeat-associated core domain-containing protein</fullName>
    </submittedName>
</protein>
<organism evidence="1 2">
    <name type="scientific">Candidatus Korobacter versatilis</name>
    <dbReference type="NCBI Taxonomy" id="658062"/>
    <lineage>
        <taxon>Bacteria</taxon>
        <taxon>Pseudomonadati</taxon>
        <taxon>Acidobacteriota</taxon>
        <taxon>Terriglobia</taxon>
        <taxon>Terriglobales</taxon>
        <taxon>Candidatus Korobacteraceae</taxon>
        <taxon>Candidatus Korobacter</taxon>
    </lineage>
</organism>
<accession>A0A932A9N8</accession>
<dbReference type="EMBL" id="JACPNR010000013">
    <property type="protein sequence ID" value="MBI2679147.1"/>
    <property type="molecule type" value="Genomic_DNA"/>
</dbReference>
<dbReference type="Proteomes" id="UP000779809">
    <property type="component" value="Unassembled WGS sequence"/>
</dbReference>